<proteinExistence type="predicted"/>
<dbReference type="Pfam" id="PF10116">
    <property type="entry name" value="Host_attach"/>
    <property type="match status" value="1"/>
</dbReference>
<reference evidence="3" key="1">
    <citation type="submission" date="2006-01" db="EMBL/GenBank/DDBJ databases">
        <title>Complete sequence of Novosphingobium aromaticivorans DSM 12444.</title>
        <authorList>
            <consortium name="US DOE Joint Genome Institute"/>
            <person name="Copeland A."/>
            <person name="Lucas S."/>
            <person name="Lapidus A."/>
            <person name="Barry K."/>
            <person name="Detter J.C."/>
            <person name="Glavina T."/>
            <person name="Hammon N."/>
            <person name="Israni S."/>
            <person name="Pitluck S."/>
            <person name="Chain P."/>
            <person name="Malfatti S."/>
            <person name="Shin M."/>
            <person name="Vergez L."/>
            <person name="Schmutz J."/>
            <person name="Larimer F."/>
            <person name="Land M."/>
            <person name="Kyrpides N."/>
            <person name="Ivanova N."/>
            <person name="Fredrickson J."/>
            <person name="Balkwill D."/>
            <person name="Romine M.F."/>
            <person name="Richardson P."/>
        </authorList>
    </citation>
    <scope>NUCLEOTIDE SEQUENCE [LARGE SCALE GENOMIC DNA]</scope>
    <source>
        <strain evidence="3">ATCC 700278 / DSM 12444 / CCUG 56034 / CIP 105152 / NBRC 16084 / F199</strain>
    </source>
</reference>
<keyword evidence="3" id="KW-1185">Reference proteome</keyword>
<organism evidence="2 3">
    <name type="scientific">Novosphingobium aromaticivorans (strain ATCC 700278 / DSM 12444 / CCUG 56034 / CIP 105152 / NBRC 16084 / F199)</name>
    <dbReference type="NCBI Taxonomy" id="279238"/>
    <lineage>
        <taxon>Bacteria</taxon>
        <taxon>Pseudomonadati</taxon>
        <taxon>Pseudomonadota</taxon>
        <taxon>Alphaproteobacteria</taxon>
        <taxon>Sphingomonadales</taxon>
        <taxon>Sphingomonadaceae</taxon>
        <taxon>Novosphingobium</taxon>
    </lineage>
</organism>
<sequence length="134" mass="14633">MLIPHGTVIAIIDGKNWQLWRNAGNEAAPELAELPTPQLEEHNHGSGGRHYSSAGNPAGHQLDEDAHAAAVASWLNGEVQAHRIEQLVVIAAPRTLGELRHHYNKGTERATIRELSKDLIGRQPDEIIAALRAK</sequence>
<name>Q2G6V3_NOVAD</name>
<dbReference type="eggNOG" id="COG5622">
    <property type="taxonomic scope" value="Bacteria"/>
</dbReference>
<accession>Q2G6V3</accession>
<gene>
    <name evidence="2" type="ordered locus">Saro_1980</name>
</gene>
<dbReference type="HOGENOM" id="CLU_105864_3_1_5"/>
<feature type="region of interest" description="Disordered" evidence="1">
    <location>
        <begin position="35"/>
        <end position="65"/>
    </location>
</feature>
<evidence type="ECO:0000256" key="1">
    <source>
        <dbReference type="SAM" id="MobiDB-lite"/>
    </source>
</evidence>
<dbReference type="STRING" id="279238.Saro_1980"/>
<dbReference type="Proteomes" id="UP000009134">
    <property type="component" value="Chromosome"/>
</dbReference>
<evidence type="ECO:0000313" key="2">
    <source>
        <dbReference type="EMBL" id="ABD26420.1"/>
    </source>
</evidence>
<dbReference type="InterPro" id="IPR019291">
    <property type="entry name" value="Host_attachment_protein"/>
</dbReference>
<dbReference type="KEGG" id="nar:Saro_1980"/>
<dbReference type="AlphaFoldDB" id="Q2G6V3"/>
<evidence type="ECO:0000313" key="3">
    <source>
        <dbReference type="Proteomes" id="UP000009134"/>
    </source>
</evidence>
<dbReference type="EMBL" id="CP000248">
    <property type="protein sequence ID" value="ABD26420.1"/>
    <property type="molecule type" value="Genomic_DNA"/>
</dbReference>
<protein>
    <submittedName>
        <fullName evidence="2">AtsE</fullName>
    </submittedName>
</protein>